<comment type="similarity">
    <text evidence="5">Belongs to the CofC family.</text>
</comment>
<evidence type="ECO:0000313" key="8">
    <source>
        <dbReference type="Proteomes" id="UP000604475"/>
    </source>
</evidence>
<dbReference type="GO" id="GO:0005525">
    <property type="term" value="F:GTP binding"/>
    <property type="evidence" value="ECO:0007669"/>
    <property type="project" value="UniProtKB-KW"/>
</dbReference>
<sequence length="274" mass="27326">MPAWSGDPHRHRGRVCHVTQEGVDGQPRTRPLGTGPSPESRPVSYGRDVAGRLPQRWIVLLPLKRLGAAKSRLEHADRALLALAMATDTATAVAAAGTDVVAGVLVVTNDPAASAAVEAGAGAHGGAPVLAVPDLPDRGLNPALRHGARLAAGRWPGHGVAAMSADLAALRPGELRAALLAAPRSGRAVLADAAGTGTVLLCAAPGSELAPRFGVDSHARHLRSGAVDLTGALGAGVPGLRRDVDTVADLAAARLLGVGPATSAVLGTAAANAG</sequence>
<dbReference type="Proteomes" id="UP000604475">
    <property type="component" value="Unassembled WGS sequence"/>
</dbReference>
<keyword evidence="3 5" id="KW-0547">Nucleotide-binding</keyword>
<dbReference type="HAMAP" id="MF_02114">
    <property type="entry name" value="CofC"/>
    <property type="match status" value="1"/>
</dbReference>
<evidence type="ECO:0000313" key="7">
    <source>
        <dbReference type="EMBL" id="MBL7629493.1"/>
    </source>
</evidence>
<dbReference type="GO" id="GO:0052645">
    <property type="term" value="P:F420-0 metabolic process"/>
    <property type="evidence" value="ECO:0007669"/>
    <property type="project" value="UniProtKB-UniRule"/>
</dbReference>
<keyword evidence="1 5" id="KW-0808">Transferase</keyword>
<dbReference type="NCBIfam" id="TIGR03552">
    <property type="entry name" value="F420_cofC"/>
    <property type="match status" value="1"/>
</dbReference>
<feature type="region of interest" description="Disordered" evidence="6">
    <location>
        <begin position="1"/>
        <end position="46"/>
    </location>
</feature>
<evidence type="ECO:0000256" key="1">
    <source>
        <dbReference type="ARBA" id="ARBA00022679"/>
    </source>
</evidence>
<name>A0A937RCB2_9ACTN</name>
<dbReference type="EC" id="2.7.7.105" evidence="5"/>
<keyword evidence="4 5" id="KW-0342">GTP-binding</keyword>
<evidence type="ECO:0000256" key="4">
    <source>
        <dbReference type="ARBA" id="ARBA00023134"/>
    </source>
</evidence>
<keyword evidence="2 5" id="KW-0548">Nucleotidyltransferase</keyword>
<protein>
    <recommendedName>
        <fullName evidence="5">Phosphoenolpyruvate guanylyltransferase</fullName>
        <shortName evidence="5">PEP guanylyltransferase</shortName>
        <ecNumber evidence="5">2.7.7.105</ecNumber>
    </recommendedName>
</protein>
<evidence type="ECO:0000256" key="3">
    <source>
        <dbReference type="ARBA" id="ARBA00022741"/>
    </source>
</evidence>
<comment type="pathway">
    <text evidence="5">Cofactor biosynthesis; coenzyme F420 biosynthesis.</text>
</comment>
<organism evidence="7 8">
    <name type="scientific">Frankia nepalensis</name>
    <dbReference type="NCBI Taxonomy" id="1836974"/>
    <lineage>
        <taxon>Bacteria</taxon>
        <taxon>Bacillati</taxon>
        <taxon>Actinomycetota</taxon>
        <taxon>Actinomycetes</taxon>
        <taxon>Frankiales</taxon>
        <taxon>Frankiaceae</taxon>
        <taxon>Frankia</taxon>
    </lineage>
</organism>
<evidence type="ECO:0000256" key="2">
    <source>
        <dbReference type="ARBA" id="ARBA00022695"/>
    </source>
</evidence>
<dbReference type="EMBL" id="JAEACQ010000230">
    <property type="protein sequence ID" value="MBL7629493.1"/>
    <property type="molecule type" value="Genomic_DNA"/>
</dbReference>
<evidence type="ECO:0000256" key="5">
    <source>
        <dbReference type="HAMAP-Rule" id="MF_02114"/>
    </source>
</evidence>
<dbReference type="AlphaFoldDB" id="A0A937RCB2"/>
<reference evidence="7" key="1">
    <citation type="submission" date="2020-12" db="EMBL/GenBank/DDBJ databases">
        <title>Genomic characterization of non-nitrogen-fixing Frankia strains.</title>
        <authorList>
            <person name="Carlos-Shanley C."/>
            <person name="Guerra T."/>
            <person name="Hahn D."/>
        </authorList>
    </citation>
    <scope>NUCLEOTIDE SEQUENCE</scope>
    <source>
        <strain evidence="7">CN6</strain>
    </source>
</reference>
<dbReference type="InterPro" id="IPR002835">
    <property type="entry name" value="CofC"/>
</dbReference>
<comment type="function">
    <text evidence="5">Guanylyltransferase that catalyzes the activation of phosphoenolpyruvate (PEP) as enolpyruvoyl-2-diphospho-5'-guanosine, via the condensation of PEP with GTP. It is involved in the biosynthesis of coenzyme F420, a hydride carrier cofactor.</text>
</comment>
<dbReference type="PANTHER" id="PTHR40392:SF1">
    <property type="entry name" value="2-PHOSPHO-L-LACTATE GUANYLYLTRANSFERASE"/>
    <property type="match status" value="1"/>
</dbReference>
<accession>A0A937RCB2</accession>
<proteinExistence type="inferred from homology"/>
<dbReference type="GO" id="GO:0043814">
    <property type="term" value="F:phospholactate guanylyltransferase activity"/>
    <property type="evidence" value="ECO:0007669"/>
    <property type="project" value="InterPro"/>
</dbReference>
<feature type="binding site" evidence="5">
    <location>
        <position position="214"/>
    </location>
    <ligand>
        <name>phosphoenolpyruvate</name>
        <dbReference type="ChEBI" id="CHEBI:58702"/>
    </ligand>
</feature>
<dbReference type="InterPro" id="IPR029044">
    <property type="entry name" value="Nucleotide-diphossugar_trans"/>
</dbReference>
<dbReference type="Gene3D" id="3.90.550.10">
    <property type="entry name" value="Spore Coat Polysaccharide Biosynthesis Protein SpsA, Chain A"/>
    <property type="match status" value="1"/>
</dbReference>
<keyword evidence="8" id="KW-1185">Reference proteome</keyword>
<feature type="binding site" evidence="5">
    <location>
        <position position="217"/>
    </location>
    <ligand>
        <name>phosphoenolpyruvate</name>
        <dbReference type="ChEBI" id="CHEBI:58702"/>
    </ligand>
</feature>
<gene>
    <name evidence="7" type="primary">cofC</name>
    <name evidence="5" type="synonym">fbiD</name>
    <name evidence="7" type="ORF">I7412_20445</name>
</gene>
<dbReference type="PANTHER" id="PTHR40392">
    <property type="entry name" value="2-PHOSPHO-L-LACTATE GUANYLYLTRANSFERASE"/>
    <property type="match status" value="1"/>
</dbReference>
<evidence type="ECO:0000256" key="6">
    <source>
        <dbReference type="SAM" id="MobiDB-lite"/>
    </source>
</evidence>
<comment type="caution">
    <text evidence="7">The sequence shown here is derived from an EMBL/GenBank/DDBJ whole genome shotgun (WGS) entry which is preliminary data.</text>
</comment>
<dbReference type="SUPFAM" id="SSF53448">
    <property type="entry name" value="Nucleotide-diphospho-sugar transferases"/>
    <property type="match status" value="1"/>
</dbReference>
<feature type="binding site" evidence="5">
    <location>
        <position position="198"/>
    </location>
    <ligand>
        <name>phosphoenolpyruvate</name>
        <dbReference type="ChEBI" id="CHEBI:58702"/>
    </ligand>
</feature>
<comment type="catalytic activity">
    <reaction evidence="5">
        <text>phosphoenolpyruvate + GTP + H(+) = enolpyruvoyl-2-diphospho-5'-guanosine + diphosphate</text>
        <dbReference type="Rhea" id="RHEA:30519"/>
        <dbReference type="ChEBI" id="CHEBI:15378"/>
        <dbReference type="ChEBI" id="CHEBI:33019"/>
        <dbReference type="ChEBI" id="CHEBI:37565"/>
        <dbReference type="ChEBI" id="CHEBI:58702"/>
        <dbReference type="ChEBI" id="CHEBI:143701"/>
        <dbReference type="EC" id="2.7.7.105"/>
    </reaction>
</comment>